<evidence type="ECO:0000313" key="7">
    <source>
        <dbReference type="Proteomes" id="UP000184300"/>
    </source>
</evidence>
<evidence type="ECO:0000256" key="2">
    <source>
        <dbReference type="ARBA" id="ARBA00022692"/>
    </source>
</evidence>
<dbReference type="EMBL" id="KV878888">
    <property type="protein sequence ID" value="OJJ89331.1"/>
    <property type="molecule type" value="Genomic_DNA"/>
</dbReference>
<evidence type="ECO:0000256" key="5">
    <source>
        <dbReference type="SAM" id="MobiDB-lite"/>
    </source>
</evidence>
<evidence type="ECO:0000313" key="6">
    <source>
        <dbReference type="EMBL" id="OJJ89331.1"/>
    </source>
</evidence>
<dbReference type="InterPro" id="IPR023271">
    <property type="entry name" value="Aquaporin-like"/>
</dbReference>
<dbReference type="VEuPathDB" id="FungiDB:ASPGLDRAFT_31033"/>
<dbReference type="Proteomes" id="UP000184300">
    <property type="component" value="Unassembled WGS sequence"/>
</dbReference>
<dbReference type="AlphaFoldDB" id="A0A1L9VZI9"/>
<keyword evidence="4" id="KW-0472">Membrane</keyword>
<keyword evidence="2" id="KW-0812">Transmembrane</keyword>
<comment type="subcellular location">
    <subcellularLocation>
        <location evidence="1">Membrane</location>
        <topology evidence="1">Multi-pass membrane protein</topology>
    </subcellularLocation>
</comment>
<organism evidence="6 7">
    <name type="scientific">Aspergillus glaucus CBS 516.65</name>
    <dbReference type="NCBI Taxonomy" id="1160497"/>
    <lineage>
        <taxon>Eukaryota</taxon>
        <taxon>Fungi</taxon>
        <taxon>Dikarya</taxon>
        <taxon>Ascomycota</taxon>
        <taxon>Pezizomycotina</taxon>
        <taxon>Eurotiomycetes</taxon>
        <taxon>Eurotiomycetidae</taxon>
        <taxon>Eurotiales</taxon>
        <taxon>Aspergillaceae</taxon>
        <taxon>Aspergillus</taxon>
        <taxon>Aspergillus subgen. Aspergillus</taxon>
    </lineage>
</organism>
<keyword evidence="7" id="KW-1185">Reference proteome</keyword>
<feature type="compositionally biased region" description="Basic and acidic residues" evidence="5">
    <location>
        <begin position="25"/>
        <end position="35"/>
    </location>
</feature>
<evidence type="ECO:0000256" key="3">
    <source>
        <dbReference type="ARBA" id="ARBA00022989"/>
    </source>
</evidence>
<accession>A0A1L9VZI9</accession>
<sequence>MKSLNRAKVLPVKLFLKRPQGSQEKQQEQSRRDSKMFSLAEPQPPAQKQPVAYVDPEYIQYNPNYNEENREPELAEWFGTTVVMALGLCTSQSTYNSNNQASTYPSIALTWGASMIGIYVVGGISGGY</sequence>
<dbReference type="STRING" id="1160497.A0A1L9VZI9"/>
<dbReference type="RefSeq" id="XP_022405993.1">
    <property type="nucleotide sequence ID" value="XM_022543996.1"/>
</dbReference>
<dbReference type="SUPFAM" id="SSF81338">
    <property type="entry name" value="Aquaporin-like"/>
    <property type="match status" value="1"/>
</dbReference>
<evidence type="ECO:0000256" key="1">
    <source>
        <dbReference type="ARBA" id="ARBA00004141"/>
    </source>
</evidence>
<feature type="region of interest" description="Disordered" evidence="5">
    <location>
        <begin position="15"/>
        <end position="53"/>
    </location>
</feature>
<protein>
    <submittedName>
        <fullName evidence="6">Uncharacterized protein</fullName>
    </submittedName>
</protein>
<keyword evidence="3" id="KW-1133">Transmembrane helix</keyword>
<evidence type="ECO:0000256" key="4">
    <source>
        <dbReference type="ARBA" id="ARBA00023136"/>
    </source>
</evidence>
<reference evidence="7" key="1">
    <citation type="journal article" date="2017" name="Genome Biol.">
        <title>Comparative genomics reveals high biological diversity and specific adaptations in the industrially and medically important fungal genus Aspergillus.</title>
        <authorList>
            <person name="de Vries R.P."/>
            <person name="Riley R."/>
            <person name="Wiebenga A."/>
            <person name="Aguilar-Osorio G."/>
            <person name="Amillis S."/>
            <person name="Uchima C.A."/>
            <person name="Anderluh G."/>
            <person name="Asadollahi M."/>
            <person name="Askin M."/>
            <person name="Barry K."/>
            <person name="Battaglia E."/>
            <person name="Bayram O."/>
            <person name="Benocci T."/>
            <person name="Braus-Stromeyer S.A."/>
            <person name="Caldana C."/>
            <person name="Canovas D."/>
            <person name="Cerqueira G.C."/>
            <person name="Chen F."/>
            <person name="Chen W."/>
            <person name="Choi C."/>
            <person name="Clum A."/>
            <person name="Dos Santos R.A."/>
            <person name="Damasio A.R."/>
            <person name="Diallinas G."/>
            <person name="Emri T."/>
            <person name="Fekete E."/>
            <person name="Flipphi M."/>
            <person name="Freyberg S."/>
            <person name="Gallo A."/>
            <person name="Gournas C."/>
            <person name="Habgood R."/>
            <person name="Hainaut M."/>
            <person name="Harispe M.L."/>
            <person name="Henrissat B."/>
            <person name="Hilden K.S."/>
            <person name="Hope R."/>
            <person name="Hossain A."/>
            <person name="Karabika E."/>
            <person name="Karaffa L."/>
            <person name="Karanyi Z."/>
            <person name="Krasevec N."/>
            <person name="Kuo A."/>
            <person name="Kusch H."/>
            <person name="LaButti K."/>
            <person name="Lagendijk E.L."/>
            <person name="Lapidus A."/>
            <person name="Levasseur A."/>
            <person name="Lindquist E."/>
            <person name="Lipzen A."/>
            <person name="Logrieco A.F."/>
            <person name="MacCabe A."/>
            <person name="Maekelae M.R."/>
            <person name="Malavazi I."/>
            <person name="Melin P."/>
            <person name="Meyer V."/>
            <person name="Mielnichuk N."/>
            <person name="Miskei M."/>
            <person name="Molnar A.P."/>
            <person name="Mule G."/>
            <person name="Ngan C.Y."/>
            <person name="Orejas M."/>
            <person name="Orosz E."/>
            <person name="Ouedraogo J.P."/>
            <person name="Overkamp K.M."/>
            <person name="Park H.-S."/>
            <person name="Perrone G."/>
            <person name="Piumi F."/>
            <person name="Punt P.J."/>
            <person name="Ram A.F."/>
            <person name="Ramon A."/>
            <person name="Rauscher S."/>
            <person name="Record E."/>
            <person name="Riano-Pachon D.M."/>
            <person name="Robert V."/>
            <person name="Roehrig J."/>
            <person name="Ruller R."/>
            <person name="Salamov A."/>
            <person name="Salih N.S."/>
            <person name="Samson R.A."/>
            <person name="Sandor E."/>
            <person name="Sanguinetti M."/>
            <person name="Schuetze T."/>
            <person name="Sepcic K."/>
            <person name="Shelest E."/>
            <person name="Sherlock G."/>
            <person name="Sophianopoulou V."/>
            <person name="Squina F.M."/>
            <person name="Sun H."/>
            <person name="Susca A."/>
            <person name="Todd R.B."/>
            <person name="Tsang A."/>
            <person name="Unkles S.E."/>
            <person name="van de Wiele N."/>
            <person name="van Rossen-Uffink D."/>
            <person name="Oliveira J.V."/>
            <person name="Vesth T.C."/>
            <person name="Visser J."/>
            <person name="Yu J.-H."/>
            <person name="Zhou M."/>
            <person name="Andersen M.R."/>
            <person name="Archer D.B."/>
            <person name="Baker S.E."/>
            <person name="Benoit I."/>
            <person name="Brakhage A.A."/>
            <person name="Braus G.H."/>
            <person name="Fischer R."/>
            <person name="Frisvad J.C."/>
            <person name="Goldman G.H."/>
            <person name="Houbraken J."/>
            <person name="Oakley B."/>
            <person name="Pocsi I."/>
            <person name="Scazzocchio C."/>
            <person name="Seiboth B."/>
            <person name="vanKuyk P.A."/>
            <person name="Wortman J."/>
            <person name="Dyer P.S."/>
            <person name="Grigoriev I.V."/>
        </authorList>
    </citation>
    <scope>NUCLEOTIDE SEQUENCE [LARGE SCALE GENOMIC DNA]</scope>
    <source>
        <strain evidence="7">CBS 516.65</strain>
    </source>
</reference>
<dbReference type="Gene3D" id="1.20.1080.10">
    <property type="entry name" value="Glycerol uptake facilitator protein"/>
    <property type="match status" value="1"/>
</dbReference>
<gene>
    <name evidence="6" type="ORF">ASPGLDRAFT_31033</name>
</gene>
<dbReference type="GO" id="GO:0016020">
    <property type="term" value="C:membrane"/>
    <property type="evidence" value="ECO:0007669"/>
    <property type="project" value="UniProtKB-SubCell"/>
</dbReference>
<name>A0A1L9VZI9_ASPGL</name>
<proteinExistence type="predicted"/>
<dbReference type="GeneID" id="34460257"/>